<name>A0A0D8FVV3_9ACTN</name>
<gene>
    <name evidence="3" type="primary">echA83</name>
    <name evidence="3" type="ORF">FEAC_18660</name>
</gene>
<reference evidence="3 4" key="1">
    <citation type="submission" date="2015-01" db="EMBL/GenBank/DDBJ databases">
        <title>Draft genome of the acidophilic iron oxidizer Ferrimicrobium acidiphilum strain T23.</title>
        <authorList>
            <person name="Poehlein A."/>
            <person name="Eisen S."/>
            <person name="Schloemann M."/>
            <person name="Johnson B.D."/>
            <person name="Daniel R."/>
            <person name="Muehling M."/>
        </authorList>
    </citation>
    <scope>NUCLEOTIDE SEQUENCE [LARGE SCALE GENOMIC DNA]</scope>
    <source>
        <strain evidence="3 4">T23</strain>
    </source>
</reference>
<dbReference type="Proteomes" id="UP000032336">
    <property type="component" value="Unassembled WGS sequence"/>
</dbReference>
<keyword evidence="4" id="KW-1185">Reference proteome</keyword>
<evidence type="ECO:0000313" key="3">
    <source>
        <dbReference type="EMBL" id="KJE76382.1"/>
    </source>
</evidence>
<dbReference type="InterPro" id="IPR018376">
    <property type="entry name" value="Enoyl-CoA_hyd/isom_CS"/>
</dbReference>
<dbReference type="Gene3D" id="3.90.226.10">
    <property type="entry name" value="2-enoyl-CoA Hydratase, Chain A, domain 1"/>
    <property type="match status" value="1"/>
</dbReference>
<dbReference type="PATRIC" id="fig|1121877.4.peg.2074"/>
<dbReference type="OrthoDB" id="4308938at2"/>
<dbReference type="SUPFAM" id="SSF52096">
    <property type="entry name" value="ClpP/crotonase"/>
    <property type="match status" value="1"/>
</dbReference>
<dbReference type="AlphaFoldDB" id="A0A0D8FVV3"/>
<dbReference type="Pfam" id="PF00378">
    <property type="entry name" value="ECH_1"/>
    <property type="match status" value="1"/>
</dbReference>
<dbReference type="PANTHER" id="PTHR42964:SF1">
    <property type="entry name" value="POLYKETIDE BIOSYNTHESIS ENOYL-COA HYDRATASE PKSH-RELATED"/>
    <property type="match status" value="1"/>
</dbReference>
<proteinExistence type="inferred from homology"/>
<evidence type="ECO:0000313" key="4">
    <source>
        <dbReference type="Proteomes" id="UP000032336"/>
    </source>
</evidence>
<comment type="caution">
    <text evidence="3">The sequence shown here is derived from an EMBL/GenBank/DDBJ whole genome shotgun (WGS) entry which is preliminary data.</text>
</comment>
<organism evidence="3 4">
    <name type="scientific">Ferrimicrobium acidiphilum DSM 19497</name>
    <dbReference type="NCBI Taxonomy" id="1121877"/>
    <lineage>
        <taxon>Bacteria</taxon>
        <taxon>Bacillati</taxon>
        <taxon>Actinomycetota</taxon>
        <taxon>Acidimicrobiia</taxon>
        <taxon>Acidimicrobiales</taxon>
        <taxon>Acidimicrobiaceae</taxon>
        <taxon>Ferrimicrobium</taxon>
    </lineage>
</organism>
<protein>
    <submittedName>
        <fullName evidence="3">Putative enoyl-CoA hydratase echA8</fullName>
        <ecNumber evidence="3">4.2.1.17</ecNumber>
    </submittedName>
</protein>
<dbReference type="eggNOG" id="COG1024">
    <property type="taxonomic scope" value="Bacteria"/>
</dbReference>
<dbReference type="EMBL" id="JXUW01000017">
    <property type="protein sequence ID" value="KJE76382.1"/>
    <property type="molecule type" value="Genomic_DNA"/>
</dbReference>
<sequence length="260" mass="28671">MDLETVIVNRRESIVELVINRPDRRNALDWPTLTLLHTRLTEMAADPTVKVILLAGQGDKAFSSGVDLAEMGEGDQQRMLHESRAEVAALIQAMWATPQPIVAKVRGFALAGGFGLAMAADVVIASESATFGTPESEVGLWPFQITVPLLRFAPPRFALEMMLTGRRIRATEALDRGLINRVVADDDLDEVVEEFATNLANLSSAATGFGKRSFYQVSGSMDREHFDYLASLLTLVNQFHDAKEGLAARREHRQPRFLGH</sequence>
<dbReference type="CDD" id="cd06558">
    <property type="entry name" value="crotonase-like"/>
    <property type="match status" value="1"/>
</dbReference>
<dbReference type="EC" id="4.2.1.17" evidence="3"/>
<dbReference type="InterPro" id="IPR001753">
    <property type="entry name" value="Enoyl-CoA_hydra/iso"/>
</dbReference>
<evidence type="ECO:0000256" key="1">
    <source>
        <dbReference type="ARBA" id="ARBA00005254"/>
    </source>
</evidence>
<dbReference type="GeneID" id="78373003"/>
<dbReference type="InterPro" id="IPR051683">
    <property type="entry name" value="Enoyl-CoA_Hydratase/Isomerase"/>
</dbReference>
<dbReference type="RefSeq" id="WP_052566115.1">
    <property type="nucleotide sequence ID" value="NZ_JQKF01000016.1"/>
</dbReference>
<dbReference type="GO" id="GO:0004300">
    <property type="term" value="F:enoyl-CoA hydratase activity"/>
    <property type="evidence" value="ECO:0007669"/>
    <property type="project" value="UniProtKB-EC"/>
</dbReference>
<evidence type="ECO:0000256" key="2">
    <source>
        <dbReference type="RuleBase" id="RU003707"/>
    </source>
</evidence>
<keyword evidence="3" id="KW-0456">Lyase</keyword>
<dbReference type="STRING" id="1121877.FEAC_18660"/>
<dbReference type="InterPro" id="IPR029045">
    <property type="entry name" value="ClpP/crotonase-like_dom_sf"/>
</dbReference>
<comment type="similarity">
    <text evidence="1 2">Belongs to the enoyl-CoA hydratase/isomerase family.</text>
</comment>
<dbReference type="PROSITE" id="PS00166">
    <property type="entry name" value="ENOYL_COA_HYDRATASE"/>
    <property type="match status" value="1"/>
</dbReference>
<accession>A0A0D8FVV3</accession>
<dbReference type="PANTHER" id="PTHR42964">
    <property type="entry name" value="ENOYL-COA HYDRATASE"/>
    <property type="match status" value="1"/>
</dbReference>